<dbReference type="SUPFAM" id="SSF52518">
    <property type="entry name" value="Thiamin diphosphate-binding fold (THDP-binding)"/>
    <property type="match status" value="2"/>
</dbReference>
<dbReference type="InterPro" id="IPR011766">
    <property type="entry name" value="TPP_enzyme_TPP-bd"/>
</dbReference>
<dbReference type="RefSeq" id="WP_053179566.1">
    <property type="nucleotide sequence ID" value="NZ_LGIA01000024.1"/>
</dbReference>
<proteinExistence type="inferred from homology"/>
<reference evidence="8" key="1">
    <citation type="submission" date="2015-07" db="EMBL/GenBank/DDBJ databases">
        <title>Genome sequencing of Sunxiuqinia dokdonensis strain SK.</title>
        <authorList>
            <person name="Ahn S."/>
            <person name="Kim B.-C."/>
        </authorList>
    </citation>
    <scope>NUCLEOTIDE SEQUENCE [LARGE SCALE GENOMIC DNA]</scope>
    <source>
        <strain evidence="8">SK</strain>
    </source>
</reference>
<dbReference type="PANTHER" id="PTHR18968:SF9">
    <property type="entry name" value="3D-(3,5_4)-TRIHYDROXYCYCLOHEXANE-1,2-DIONE HYDROLASE"/>
    <property type="match status" value="1"/>
</dbReference>
<dbReference type="GO" id="GO:0016823">
    <property type="term" value="F:hydrolase activity, acting on acid carbon-carbon bonds, in ketonic substances"/>
    <property type="evidence" value="ECO:0007669"/>
    <property type="project" value="InterPro"/>
</dbReference>
<dbReference type="InterPro" id="IPR030817">
    <property type="entry name" value="Myo_inos_IolD"/>
</dbReference>
<evidence type="ECO:0000256" key="2">
    <source>
        <dbReference type="ARBA" id="ARBA00023052"/>
    </source>
</evidence>
<keyword evidence="2 3" id="KW-0786">Thiamine pyrophosphate</keyword>
<accession>A0A0L8VEM5</accession>
<dbReference type="GO" id="GO:0005948">
    <property type="term" value="C:acetolactate synthase complex"/>
    <property type="evidence" value="ECO:0007669"/>
    <property type="project" value="TreeGrafter"/>
</dbReference>
<feature type="domain" description="Thiamine pyrophosphate enzyme N-terminal TPP-binding" evidence="6">
    <location>
        <begin position="33"/>
        <end position="121"/>
    </location>
</feature>
<feature type="domain" description="Thiamine pyrophosphate enzyme central" evidence="4">
    <location>
        <begin position="218"/>
        <end position="352"/>
    </location>
</feature>
<organism evidence="7 8">
    <name type="scientific">Sunxiuqinia dokdonensis</name>
    <dbReference type="NCBI Taxonomy" id="1409788"/>
    <lineage>
        <taxon>Bacteria</taxon>
        <taxon>Pseudomonadati</taxon>
        <taxon>Bacteroidota</taxon>
        <taxon>Bacteroidia</taxon>
        <taxon>Marinilabiliales</taxon>
        <taxon>Prolixibacteraceae</taxon>
        <taxon>Sunxiuqinia</taxon>
    </lineage>
</organism>
<dbReference type="GO" id="GO:0003984">
    <property type="term" value="F:acetolactate synthase activity"/>
    <property type="evidence" value="ECO:0007669"/>
    <property type="project" value="TreeGrafter"/>
</dbReference>
<dbReference type="GO" id="GO:0009099">
    <property type="term" value="P:L-valine biosynthetic process"/>
    <property type="evidence" value="ECO:0007669"/>
    <property type="project" value="TreeGrafter"/>
</dbReference>
<dbReference type="GO" id="GO:0050660">
    <property type="term" value="F:flavin adenine dinucleotide binding"/>
    <property type="evidence" value="ECO:0007669"/>
    <property type="project" value="TreeGrafter"/>
</dbReference>
<feature type="domain" description="Thiamine pyrophosphate enzyme TPP-binding" evidence="5">
    <location>
        <begin position="416"/>
        <end position="572"/>
    </location>
</feature>
<evidence type="ECO:0000313" key="7">
    <source>
        <dbReference type="EMBL" id="KOH46617.1"/>
    </source>
</evidence>
<dbReference type="Pfam" id="PF02775">
    <property type="entry name" value="TPP_enzyme_C"/>
    <property type="match status" value="1"/>
</dbReference>
<dbReference type="NCBIfam" id="TIGR04377">
    <property type="entry name" value="myo_inos_iolD"/>
    <property type="match status" value="1"/>
</dbReference>
<dbReference type="InterPro" id="IPR012000">
    <property type="entry name" value="Thiamin_PyroP_enz_cen_dom"/>
</dbReference>
<dbReference type="CDD" id="cd07035">
    <property type="entry name" value="TPP_PYR_POX_like"/>
    <property type="match status" value="1"/>
</dbReference>
<evidence type="ECO:0000259" key="4">
    <source>
        <dbReference type="Pfam" id="PF00205"/>
    </source>
</evidence>
<dbReference type="Pfam" id="PF02776">
    <property type="entry name" value="TPP_enzyme_N"/>
    <property type="match status" value="1"/>
</dbReference>
<dbReference type="InterPro" id="IPR029035">
    <property type="entry name" value="DHS-like_NAD/FAD-binding_dom"/>
</dbReference>
<evidence type="ECO:0000259" key="5">
    <source>
        <dbReference type="Pfam" id="PF02775"/>
    </source>
</evidence>
<dbReference type="InterPro" id="IPR000399">
    <property type="entry name" value="TPP-bd_CS"/>
</dbReference>
<dbReference type="AlphaFoldDB" id="A0A0L8VEM5"/>
<dbReference type="Pfam" id="PF00205">
    <property type="entry name" value="TPP_enzyme_M"/>
    <property type="match status" value="1"/>
</dbReference>
<dbReference type="SUPFAM" id="SSF52467">
    <property type="entry name" value="DHS-like NAD/FAD-binding domain"/>
    <property type="match status" value="1"/>
</dbReference>
<comment type="caution">
    <text evidence="7">The sequence shown here is derived from an EMBL/GenBank/DDBJ whole genome shotgun (WGS) entry which is preliminary data.</text>
</comment>
<dbReference type="CDD" id="cd02003">
    <property type="entry name" value="TPP_IolD"/>
    <property type="match status" value="1"/>
</dbReference>
<dbReference type="Gene3D" id="3.40.50.1220">
    <property type="entry name" value="TPP-binding domain"/>
    <property type="match status" value="1"/>
</dbReference>
<dbReference type="PATRIC" id="fig|1409788.3.peg.608"/>
<dbReference type="STRING" id="1409788.NC99_05940"/>
<dbReference type="GO" id="GO:0000287">
    <property type="term" value="F:magnesium ion binding"/>
    <property type="evidence" value="ECO:0007669"/>
    <property type="project" value="InterPro"/>
</dbReference>
<dbReference type="EMBL" id="LGIA01000024">
    <property type="protein sequence ID" value="KOH46617.1"/>
    <property type="molecule type" value="Genomic_DNA"/>
</dbReference>
<name>A0A0L8VEM5_9BACT</name>
<dbReference type="GO" id="GO:0009097">
    <property type="term" value="P:isoleucine biosynthetic process"/>
    <property type="evidence" value="ECO:0007669"/>
    <property type="project" value="TreeGrafter"/>
</dbReference>
<keyword evidence="7" id="KW-0378">Hydrolase</keyword>
<dbReference type="GO" id="GO:0030976">
    <property type="term" value="F:thiamine pyrophosphate binding"/>
    <property type="evidence" value="ECO:0007669"/>
    <property type="project" value="InterPro"/>
</dbReference>
<dbReference type="InterPro" id="IPR029061">
    <property type="entry name" value="THDP-binding"/>
</dbReference>
<evidence type="ECO:0000256" key="3">
    <source>
        <dbReference type="RuleBase" id="RU362132"/>
    </source>
</evidence>
<dbReference type="PROSITE" id="PS00187">
    <property type="entry name" value="TPP_ENZYMES"/>
    <property type="match status" value="1"/>
</dbReference>
<dbReference type="Gene3D" id="3.40.50.970">
    <property type="match status" value="2"/>
</dbReference>
<sequence>MKTKRLTVAQATIEFLKNQYSERDGVEQAFFAGCFGIFGHGNLAGFGQALQQTTDFRYYMVRNEQAAVHTAVGYAKMKNRLSTFACTSSIGPGATNMITAAAGATINRLPVLLMPGDLFAKRLVAPVLQQLESAVSQDFSVNDCFKPVSKYWDRINRPEQLITSLSEVMRVLTSPADTGAVTLCIPQDVQAEAFDFPVELFEKRVWHIPRPRPDANALRRAVEWIQSAKKPMIIAGGGVIYSEAEKALAAFVHQTGIPVGETFAGKGSLSYDDPHNLGATGATGTEGANAISTEADLVIGIGTRYSDFTTASKTAFQNKNVKFININIAEFDAHKHSALALTGDAKVILEELAEKIGNFKVDESYRQKVANFNKSWDEKVAATYQADDAAIPSQAEVIGAVNTFSDANDVVLCASGSAPGDLHKLWRTRNSKGFHLEYGYSCMGYEISGALGAKMACPDREIYVILGDGGYLMMPSEIITSLQERIKLTIILIDNKGFASIGGLSKSIGSEGFGTQYSYRNPDGQLEGELLPVDLAMNAQSLGAKVYKASNIASFNEALQQAKQEKQTTVIYIETVPERKMAGYGHAWWDVPIAEVSESEGVQKAYENYSEQKKKQRYFF</sequence>
<evidence type="ECO:0000256" key="1">
    <source>
        <dbReference type="ARBA" id="ARBA00007812"/>
    </source>
</evidence>
<gene>
    <name evidence="7" type="ORF">NC99_05940</name>
</gene>
<dbReference type="InterPro" id="IPR012001">
    <property type="entry name" value="Thiamin_PyroP_enz_TPP-bd_dom"/>
</dbReference>
<evidence type="ECO:0000259" key="6">
    <source>
        <dbReference type="Pfam" id="PF02776"/>
    </source>
</evidence>
<dbReference type="OrthoDB" id="4494979at2"/>
<dbReference type="Proteomes" id="UP000036958">
    <property type="component" value="Unassembled WGS sequence"/>
</dbReference>
<protein>
    <submittedName>
        <fullName evidence="7">3D-(3,5/4)-trihydroxycyclohexane-1,2-dione hydrolase</fullName>
    </submittedName>
</protein>
<dbReference type="GO" id="GO:0019310">
    <property type="term" value="P:inositol catabolic process"/>
    <property type="evidence" value="ECO:0007669"/>
    <property type="project" value="InterPro"/>
</dbReference>
<evidence type="ECO:0000313" key="8">
    <source>
        <dbReference type="Proteomes" id="UP000036958"/>
    </source>
</evidence>
<keyword evidence="8" id="KW-1185">Reference proteome</keyword>
<dbReference type="InterPro" id="IPR045229">
    <property type="entry name" value="TPP_enz"/>
</dbReference>
<dbReference type="PANTHER" id="PTHR18968">
    <property type="entry name" value="THIAMINE PYROPHOSPHATE ENZYMES"/>
    <property type="match status" value="1"/>
</dbReference>
<comment type="similarity">
    <text evidence="1 3">Belongs to the TPP enzyme family.</text>
</comment>